<comment type="caution">
    <text evidence="1">The sequence shown here is derived from an EMBL/GenBank/DDBJ whole genome shotgun (WGS) entry which is preliminary data.</text>
</comment>
<proteinExistence type="predicted"/>
<reference evidence="1 2" key="1">
    <citation type="submission" date="2018-06" db="EMBL/GenBank/DDBJ databases">
        <title>Genomic Encyclopedia of Type Strains, Phase IV (KMG-IV): sequencing the most valuable type-strain genomes for metagenomic binning, comparative biology and taxonomic classification.</title>
        <authorList>
            <person name="Goeker M."/>
        </authorList>
    </citation>
    <scope>NUCLEOTIDE SEQUENCE [LARGE SCALE GENOMIC DNA]</scope>
    <source>
        <strain evidence="1 2">DSM 24875</strain>
    </source>
</reference>
<dbReference type="InterPro" id="IPR022254">
    <property type="entry name" value="DUF3775"/>
</dbReference>
<gene>
    <name evidence="1" type="ORF">DFR50_12163</name>
</gene>
<name>A0A366F4Z7_9HYPH</name>
<dbReference type="AlphaFoldDB" id="A0A366F4Z7"/>
<evidence type="ECO:0000313" key="1">
    <source>
        <dbReference type="EMBL" id="RBP09718.1"/>
    </source>
</evidence>
<evidence type="ECO:0000313" key="2">
    <source>
        <dbReference type="Proteomes" id="UP000253529"/>
    </source>
</evidence>
<organism evidence="1 2">
    <name type="scientific">Roseiarcus fermentans</name>
    <dbReference type="NCBI Taxonomy" id="1473586"/>
    <lineage>
        <taxon>Bacteria</taxon>
        <taxon>Pseudomonadati</taxon>
        <taxon>Pseudomonadota</taxon>
        <taxon>Alphaproteobacteria</taxon>
        <taxon>Hyphomicrobiales</taxon>
        <taxon>Roseiarcaceae</taxon>
        <taxon>Roseiarcus</taxon>
    </lineage>
</organism>
<dbReference type="EMBL" id="QNRK01000021">
    <property type="protein sequence ID" value="RBP09718.1"/>
    <property type="molecule type" value="Genomic_DNA"/>
</dbReference>
<keyword evidence="2" id="KW-1185">Reference proteome</keyword>
<dbReference type="Pfam" id="PF12616">
    <property type="entry name" value="DUF3775"/>
    <property type="match status" value="1"/>
</dbReference>
<dbReference type="Proteomes" id="UP000253529">
    <property type="component" value="Unassembled WGS sequence"/>
</dbReference>
<accession>A0A366F4Z7</accession>
<dbReference type="RefSeq" id="WP_245427943.1">
    <property type="nucleotide sequence ID" value="NZ_QNRK01000021.1"/>
</dbReference>
<sequence length="144" mass="16202">MRRIDTSERPMPEINPAKVCFIIEKARELLSEDVGVDPDASNPTDDGERIVLTDANNAFRRELVEFVRDLDVDESAALVALAWIGRGDYEADDWQAAVAAANDRREGPTWKYLLGIPLLPDYLQDALDAFGRSCEDYELGEDRE</sequence>
<protein>
    <submittedName>
        <fullName evidence="1">Uncharacterized protein DUF3775</fullName>
    </submittedName>
</protein>